<accession>A0AAN6NRN4</accession>
<dbReference type="AlphaFoldDB" id="A0AAN6NRN4"/>
<keyword evidence="1" id="KW-0472">Membrane</keyword>
<proteinExistence type="predicted"/>
<dbReference type="EMBL" id="MU859166">
    <property type="protein sequence ID" value="KAK3950797.1"/>
    <property type="molecule type" value="Genomic_DNA"/>
</dbReference>
<reference evidence="2" key="2">
    <citation type="submission" date="2023-06" db="EMBL/GenBank/DDBJ databases">
        <authorList>
            <consortium name="Lawrence Berkeley National Laboratory"/>
            <person name="Mondo S.J."/>
            <person name="Hensen N."/>
            <person name="Bonometti L."/>
            <person name="Westerberg I."/>
            <person name="Brannstrom I.O."/>
            <person name="Guillou S."/>
            <person name="Cros-Aarteil S."/>
            <person name="Calhoun S."/>
            <person name="Haridas S."/>
            <person name="Kuo A."/>
            <person name="Pangilinan J."/>
            <person name="Riley R."/>
            <person name="Labutti K."/>
            <person name="Andreopoulos B."/>
            <person name="Lipzen A."/>
            <person name="Chen C."/>
            <person name="Yanf M."/>
            <person name="Daum C."/>
            <person name="Ng V."/>
            <person name="Clum A."/>
            <person name="Steindorff A."/>
            <person name="Ohm R."/>
            <person name="Martin F."/>
            <person name="Silar P."/>
            <person name="Natvig D."/>
            <person name="Lalanne C."/>
            <person name="Gautier V."/>
            <person name="Ament-Velasquez S.L."/>
            <person name="Kruys A."/>
            <person name="Hutchinson M.I."/>
            <person name="Powell A.J."/>
            <person name="Barry K."/>
            <person name="Miller A.N."/>
            <person name="Grigoriev I.V."/>
            <person name="Debuchy R."/>
            <person name="Gladieux P."/>
            <person name="Thoren M.H."/>
            <person name="Johannesson H."/>
        </authorList>
    </citation>
    <scope>NUCLEOTIDE SEQUENCE</scope>
    <source>
        <strain evidence="2">CBS 626.80</strain>
    </source>
</reference>
<keyword evidence="1" id="KW-1133">Transmembrane helix</keyword>
<gene>
    <name evidence="2" type="ORF">QBC32DRAFT_345658</name>
</gene>
<name>A0AAN6NRN4_9PEZI</name>
<keyword evidence="3" id="KW-1185">Reference proteome</keyword>
<evidence type="ECO:0000313" key="2">
    <source>
        <dbReference type="EMBL" id="KAK3950797.1"/>
    </source>
</evidence>
<reference evidence="2" key="1">
    <citation type="journal article" date="2023" name="Mol. Phylogenet. Evol.">
        <title>Genome-scale phylogeny and comparative genomics of the fungal order Sordariales.</title>
        <authorList>
            <person name="Hensen N."/>
            <person name="Bonometti L."/>
            <person name="Westerberg I."/>
            <person name="Brannstrom I.O."/>
            <person name="Guillou S."/>
            <person name="Cros-Aarteil S."/>
            <person name="Calhoun S."/>
            <person name="Haridas S."/>
            <person name="Kuo A."/>
            <person name="Mondo S."/>
            <person name="Pangilinan J."/>
            <person name="Riley R."/>
            <person name="LaButti K."/>
            <person name="Andreopoulos B."/>
            <person name="Lipzen A."/>
            <person name="Chen C."/>
            <person name="Yan M."/>
            <person name="Daum C."/>
            <person name="Ng V."/>
            <person name="Clum A."/>
            <person name="Steindorff A."/>
            <person name="Ohm R.A."/>
            <person name="Martin F."/>
            <person name="Silar P."/>
            <person name="Natvig D.O."/>
            <person name="Lalanne C."/>
            <person name="Gautier V."/>
            <person name="Ament-Velasquez S.L."/>
            <person name="Kruys A."/>
            <person name="Hutchinson M.I."/>
            <person name="Powell A.J."/>
            <person name="Barry K."/>
            <person name="Miller A.N."/>
            <person name="Grigoriev I.V."/>
            <person name="Debuchy R."/>
            <person name="Gladieux P."/>
            <person name="Hiltunen Thoren M."/>
            <person name="Johannesson H."/>
        </authorList>
    </citation>
    <scope>NUCLEOTIDE SEQUENCE</scope>
    <source>
        <strain evidence="2">CBS 626.80</strain>
    </source>
</reference>
<protein>
    <submittedName>
        <fullName evidence="2">Uncharacterized protein</fullName>
    </submittedName>
</protein>
<comment type="caution">
    <text evidence="2">The sequence shown here is derived from an EMBL/GenBank/DDBJ whole genome shotgun (WGS) entry which is preliminary data.</text>
</comment>
<feature type="transmembrane region" description="Helical" evidence="1">
    <location>
        <begin position="41"/>
        <end position="59"/>
    </location>
</feature>
<feature type="transmembrane region" description="Helical" evidence="1">
    <location>
        <begin position="79"/>
        <end position="95"/>
    </location>
</feature>
<sequence>MFFKSRADLFKHVVEALSANLLKYVIEALGGYLCSGVEHRLTSTVSVFTYMIFYTLVTTKPSFCYAFLVCSFHSLLDRWFEQAICLLLACLALIFKRSSLTQNNLYLIEQLSDLASRRQGLENVAVQDNGLVIIRDFSIEAGYNAKVRLC</sequence>
<evidence type="ECO:0000256" key="1">
    <source>
        <dbReference type="SAM" id="Phobius"/>
    </source>
</evidence>
<dbReference type="Proteomes" id="UP001303222">
    <property type="component" value="Unassembled WGS sequence"/>
</dbReference>
<evidence type="ECO:0000313" key="3">
    <source>
        <dbReference type="Proteomes" id="UP001303222"/>
    </source>
</evidence>
<keyword evidence="1" id="KW-0812">Transmembrane</keyword>
<organism evidence="2 3">
    <name type="scientific">Pseudoneurospora amorphoporcata</name>
    <dbReference type="NCBI Taxonomy" id="241081"/>
    <lineage>
        <taxon>Eukaryota</taxon>
        <taxon>Fungi</taxon>
        <taxon>Dikarya</taxon>
        <taxon>Ascomycota</taxon>
        <taxon>Pezizomycotina</taxon>
        <taxon>Sordariomycetes</taxon>
        <taxon>Sordariomycetidae</taxon>
        <taxon>Sordariales</taxon>
        <taxon>Sordariaceae</taxon>
        <taxon>Pseudoneurospora</taxon>
    </lineage>
</organism>